<keyword evidence="2" id="KW-1185">Reference proteome</keyword>
<evidence type="ECO:0000313" key="1">
    <source>
        <dbReference type="EMBL" id="PNE34235.1"/>
    </source>
</evidence>
<organism evidence="1 2">
    <name type="scientific">Streptomyces eurocidicus</name>
    <name type="common">Streptoverticillium eurocidicus</name>
    <dbReference type="NCBI Taxonomy" id="66423"/>
    <lineage>
        <taxon>Bacteria</taxon>
        <taxon>Bacillati</taxon>
        <taxon>Actinomycetota</taxon>
        <taxon>Actinomycetes</taxon>
        <taxon>Kitasatosporales</taxon>
        <taxon>Streptomycetaceae</taxon>
        <taxon>Streptomyces</taxon>
    </lineage>
</organism>
<comment type="caution">
    <text evidence="1">The sequence shown here is derived from an EMBL/GenBank/DDBJ whole genome shotgun (WGS) entry which is preliminary data.</text>
</comment>
<proteinExistence type="predicted"/>
<dbReference type="Proteomes" id="UP000235945">
    <property type="component" value="Unassembled WGS sequence"/>
</dbReference>
<name>A0A2N8NZP5_STREU</name>
<dbReference type="AlphaFoldDB" id="A0A2N8NZP5"/>
<dbReference type="EMBL" id="LGUI01000002">
    <property type="protein sequence ID" value="PNE34235.1"/>
    <property type="molecule type" value="Genomic_DNA"/>
</dbReference>
<gene>
    <name evidence="1" type="ORF">AF335_06215</name>
</gene>
<sequence length="61" mass="6461">MDDIGLWALIEEPGGRLELATRGEGRAVVVLLRKLAEQGGPRAEVAADLAARIGRRLPAEG</sequence>
<protein>
    <submittedName>
        <fullName evidence="1">Uncharacterized protein</fullName>
    </submittedName>
</protein>
<reference evidence="2" key="1">
    <citation type="submission" date="2015-07" db="EMBL/GenBank/DDBJ databases">
        <authorList>
            <person name="Graham D.E."/>
            <person name="Giannone R.J."/>
            <person name="Gulvik C.A."/>
            <person name="Hettich R.L."/>
            <person name="Klingeman D.M."/>
            <person name="Mahan K.M."/>
            <person name="Parry R.J."/>
            <person name="Spain J.C."/>
        </authorList>
    </citation>
    <scope>NUCLEOTIDE SEQUENCE [LARGE SCALE GENOMIC DNA]</scope>
    <source>
        <strain evidence="2">ATCC 27428</strain>
    </source>
</reference>
<accession>A0A2N8NZP5</accession>
<evidence type="ECO:0000313" key="2">
    <source>
        <dbReference type="Proteomes" id="UP000235945"/>
    </source>
</evidence>